<keyword evidence="3" id="KW-1185">Reference proteome</keyword>
<name>A0ABX8QQ76_9ACTN</name>
<feature type="region of interest" description="Disordered" evidence="1">
    <location>
        <begin position="101"/>
        <end position="143"/>
    </location>
</feature>
<dbReference type="EMBL" id="CP059572">
    <property type="protein sequence ID" value="QXJ20945.1"/>
    <property type="molecule type" value="Genomic_DNA"/>
</dbReference>
<evidence type="ECO:0000313" key="2">
    <source>
        <dbReference type="EMBL" id="QXJ20945.1"/>
    </source>
</evidence>
<gene>
    <name evidence="2" type="ORF">AGRA3207_001745</name>
</gene>
<evidence type="ECO:0008006" key="4">
    <source>
        <dbReference type="Google" id="ProtNLM"/>
    </source>
</evidence>
<evidence type="ECO:0000313" key="3">
    <source>
        <dbReference type="Proteomes" id="UP001049518"/>
    </source>
</evidence>
<dbReference type="Proteomes" id="UP001049518">
    <property type="component" value="Chromosome"/>
</dbReference>
<evidence type="ECO:0000256" key="1">
    <source>
        <dbReference type="SAM" id="MobiDB-lite"/>
    </source>
</evidence>
<accession>A0ABX8QQ76</accession>
<proteinExistence type="predicted"/>
<dbReference type="RefSeq" id="WP_231334059.1">
    <property type="nucleotide sequence ID" value="NZ_CP059572.1"/>
</dbReference>
<reference evidence="2" key="1">
    <citation type="submission" date="2020-07" db="EMBL/GenBank/DDBJ databases">
        <authorList>
            <person name="Tarantini F.S."/>
            <person name="Hong K.W."/>
            <person name="Chan K.G."/>
        </authorList>
    </citation>
    <scope>NUCLEOTIDE SEQUENCE</scope>
    <source>
        <strain evidence="2">32-07</strain>
    </source>
</reference>
<sequence length="470" mass="51250">MSDAGGDPMSGRASDPIVIPDSLWQRPQMTQALTSRDIRTVFHLLHQYAGASQTQIAIACGMSQGKVSQTMKKGGRQVTTLEVFERIADGLKMPDTARITLGIAPRPRPSASAVSVPRPRSHTETQPPDLADTRADPSNTGEQAVAEDISRLTRWLTASDTADETIEGLRRSTSSLATAHTQVPAKRLLPQVLYLHRRTQGLLEDRRPRPRHTRELLRINADLLAHAAVIFGDIDLDAHAEQYGAIALMLAREAGANESHAWYAQAKTARWQDRLIEAADLSRQGFEASPQTPMKTQLAWYEANAAALLGDRTRAHQAVCRAERSAETIHGGTADLSVWSFPDERQALFALSVATRTGDPDGALRAAEMADTAWANGAPVAPAIWAQIRVGTGVAHLLKGDLEGTAEQLAELLTLDPGMRLTTVTRYLAGLDRRLSHPRYRDSSLAVQLRQQIRDFNAAALTDDPDLESS</sequence>
<protein>
    <recommendedName>
        <fullName evidence="4">XRE family transcriptional regulator</fullName>
    </recommendedName>
</protein>
<dbReference type="Pfam" id="PF13560">
    <property type="entry name" value="HTH_31"/>
    <property type="match status" value="1"/>
</dbReference>
<organism evidence="2 3">
    <name type="scientific">Actinomadura graeca</name>
    <dbReference type="NCBI Taxonomy" id="2750812"/>
    <lineage>
        <taxon>Bacteria</taxon>
        <taxon>Bacillati</taxon>
        <taxon>Actinomycetota</taxon>
        <taxon>Actinomycetes</taxon>
        <taxon>Streptosporangiales</taxon>
        <taxon>Thermomonosporaceae</taxon>
        <taxon>Actinomadura</taxon>
    </lineage>
</organism>